<organism evidence="2 3">
    <name type="scientific">Kibdelosporangium aridum</name>
    <dbReference type="NCBI Taxonomy" id="2030"/>
    <lineage>
        <taxon>Bacteria</taxon>
        <taxon>Bacillati</taxon>
        <taxon>Actinomycetota</taxon>
        <taxon>Actinomycetes</taxon>
        <taxon>Pseudonocardiales</taxon>
        <taxon>Pseudonocardiaceae</taxon>
        <taxon>Kibdelosporangium</taxon>
    </lineage>
</organism>
<dbReference type="RefSeq" id="WP_143446978.1">
    <property type="nucleotide sequence ID" value="NZ_FWXV01000010.1"/>
</dbReference>
<reference evidence="2 3" key="1">
    <citation type="submission" date="2017-04" db="EMBL/GenBank/DDBJ databases">
        <authorList>
            <person name="Afonso C.L."/>
            <person name="Miller P.J."/>
            <person name="Scott M.A."/>
            <person name="Spackman E."/>
            <person name="Goraichik I."/>
            <person name="Dimitrov K.M."/>
            <person name="Suarez D.L."/>
            <person name="Swayne D.E."/>
        </authorList>
    </citation>
    <scope>NUCLEOTIDE SEQUENCE [LARGE SCALE GENOMIC DNA]</scope>
    <source>
        <strain evidence="2 3">DSM 43828</strain>
    </source>
</reference>
<gene>
    <name evidence="2" type="ORF">SAMN05661093_08692</name>
</gene>
<feature type="chain" id="PRO_5038709023" evidence="1">
    <location>
        <begin position="31"/>
        <end position="92"/>
    </location>
</feature>
<dbReference type="Proteomes" id="UP000192674">
    <property type="component" value="Unassembled WGS sequence"/>
</dbReference>
<evidence type="ECO:0000256" key="1">
    <source>
        <dbReference type="SAM" id="SignalP"/>
    </source>
</evidence>
<feature type="signal peptide" evidence="1">
    <location>
        <begin position="1"/>
        <end position="30"/>
    </location>
</feature>
<keyword evidence="1" id="KW-0732">Signal</keyword>
<protein>
    <submittedName>
        <fullName evidence="2">Uncharacterized protein</fullName>
    </submittedName>
</protein>
<proteinExistence type="predicted"/>
<accession>A0A1W2FSM8</accession>
<dbReference type="EMBL" id="FWXV01000010">
    <property type="protein sequence ID" value="SMD24636.1"/>
    <property type="molecule type" value="Genomic_DNA"/>
</dbReference>
<evidence type="ECO:0000313" key="2">
    <source>
        <dbReference type="EMBL" id="SMD24636.1"/>
    </source>
</evidence>
<dbReference type="AlphaFoldDB" id="A0A1W2FSM8"/>
<keyword evidence="3" id="KW-1185">Reference proteome</keyword>
<evidence type="ECO:0000313" key="3">
    <source>
        <dbReference type="Proteomes" id="UP000192674"/>
    </source>
</evidence>
<name>A0A1W2FSM8_KIBAR</name>
<sequence>MEFLRKTSVRAVQVLAAGAIAGAVIGTAPAAASTVTPGALEACTVATPCYGGPYGDRFTCVWESAKMSKAYTVSQCYWSTTPWSGWWYKYWR</sequence>